<evidence type="ECO:0000313" key="2">
    <source>
        <dbReference type="EMBL" id="NYI81153.1"/>
    </source>
</evidence>
<proteinExistence type="predicted"/>
<dbReference type="InterPro" id="IPR000073">
    <property type="entry name" value="AB_hydrolase_1"/>
</dbReference>
<dbReference type="RefSeq" id="WP_246321606.1">
    <property type="nucleotide sequence ID" value="NZ_JACBZR010000001.1"/>
</dbReference>
<protein>
    <submittedName>
        <fullName evidence="2">Pimeloyl-ACP methyl ester carboxylesterase</fullName>
    </submittedName>
</protein>
<dbReference type="InterPro" id="IPR050471">
    <property type="entry name" value="AB_hydrolase"/>
</dbReference>
<reference evidence="2 3" key="1">
    <citation type="submission" date="2020-07" db="EMBL/GenBank/DDBJ databases">
        <title>Sequencing the genomes of 1000 actinobacteria strains.</title>
        <authorList>
            <person name="Klenk H.-P."/>
        </authorList>
    </citation>
    <scope>NUCLEOTIDE SEQUENCE [LARGE SCALE GENOMIC DNA]</scope>
    <source>
        <strain evidence="2 3">DSM 26487</strain>
    </source>
</reference>
<gene>
    <name evidence="2" type="ORF">BJ988_005801</name>
</gene>
<dbReference type="AlphaFoldDB" id="A0A7Z0IVV4"/>
<dbReference type="GO" id="GO:0046503">
    <property type="term" value="P:glycerolipid catabolic process"/>
    <property type="evidence" value="ECO:0007669"/>
    <property type="project" value="TreeGrafter"/>
</dbReference>
<evidence type="ECO:0000313" key="3">
    <source>
        <dbReference type="Proteomes" id="UP000564496"/>
    </source>
</evidence>
<sequence length="297" mass="32177">MTPLAAGDLLVDMEQMLAVNGIELCTETFGSPADPPILLIGGKSASMDYWEDDFCAALAAGGRYVIRYDHRDTGRSTIWPAGAPGYTWRDMVADVPGLLDVLGLDKAHLFGISMGGALAECAAVLYPERVATVILDQTTSAFEGVELPPIGEEMAGFFAEAAERPMPEMDDHDALVAMLVEDQRAFIPKRFDEARMRAVCERSVRRTPDLRPSFENHDAAPEGERIEASLADITSPTLVIHGTGDPLMPIGHGEVLAREIPDATLLVLEDVGHEPPPPYTWDTAIPTILDHTATRES</sequence>
<dbReference type="PANTHER" id="PTHR43433">
    <property type="entry name" value="HYDROLASE, ALPHA/BETA FOLD FAMILY PROTEIN"/>
    <property type="match status" value="1"/>
</dbReference>
<keyword evidence="3" id="KW-1185">Reference proteome</keyword>
<feature type="domain" description="AB hydrolase-1" evidence="1">
    <location>
        <begin position="35"/>
        <end position="274"/>
    </location>
</feature>
<dbReference type="EMBL" id="JACBZR010000001">
    <property type="protein sequence ID" value="NYI81153.1"/>
    <property type="molecule type" value="Genomic_DNA"/>
</dbReference>
<comment type="caution">
    <text evidence="2">The sequence shown here is derived from an EMBL/GenBank/DDBJ whole genome shotgun (WGS) entry which is preliminary data.</text>
</comment>
<dbReference type="InterPro" id="IPR029058">
    <property type="entry name" value="AB_hydrolase_fold"/>
</dbReference>
<dbReference type="PANTHER" id="PTHR43433:SF5">
    <property type="entry name" value="AB HYDROLASE-1 DOMAIN-CONTAINING PROTEIN"/>
    <property type="match status" value="1"/>
</dbReference>
<dbReference type="SUPFAM" id="SSF53474">
    <property type="entry name" value="alpha/beta-Hydrolases"/>
    <property type="match status" value="1"/>
</dbReference>
<dbReference type="PRINTS" id="PR00111">
    <property type="entry name" value="ABHYDROLASE"/>
</dbReference>
<dbReference type="Gene3D" id="3.40.50.1820">
    <property type="entry name" value="alpha/beta hydrolase"/>
    <property type="match status" value="1"/>
</dbReference>
<organism evidence="2 3">
    <name type="scientific">Nocardioides panzhihuensis</name>
    <dbReference type="NCBI Taxonomy" id="860243"/>
    <lineage>
        <taxon>Bacteria</taxon>
        <taxon>Bacillati</taxon>
        <taxon>Actinomycetota</taxon>
        <taxon>Actinomycetes</taxon>
        <taxon>Propionibacteriales</taxon>
        <taxon>Nocardioidaceae</taxon>
        <taxon>Nocardioides</taxon>
    </lineage>
</organism>
<name>A0A7Z0IVV4_9ACTN</name>
<dbReference type="Pfam" id="PF00561">
    <property type="entry name" value="Abhydrolase_1"/>
    <property type="match status" value="1"/>
</dbReference>
<accession>A0A7Z0IVV4</accession>
<dbReference type="GO" id="GO:0004806">
    <property type="term" value="F:triacylglycerol lipase activity"/>
    <property type="evidence" value="ECO:0007669"/>
    <property type="project" value="TreeGrafter"/>
</dbReference>
<evidence type="ECO:0000259" key="1">
    <source>
        <dbReference type="Pfam" id="PF00561"/>
    </source>
</evidence>
<dbReference type="Proteomes" id="UP000564496">
    <property type="component" value="Unassembled WGS sequence"/>
</dbReference>